<sequence>MKLYGHFISVTTLQVVTLLCAKNHRAELVIVDVFAREQKKPQHLARHPFGHIPVIEDDGFWLYETHAILRYLDARLPGPLHSPTVLRDRARMDQWLCIEQNYLVPAAKKIMARDYAKMMGQPDPGEGIVEAGKRELPVALDQFGAWIANKPYVAGDTFSLADICWWAMLRQMSQMKPLDDSRILPWWTRVDGRTECRQAVEILASADPGPRL</sequence>
<dbReference type="EMBL" id="BLJN01000006">
    <property type="protein sequence ID" value="GFE83493.1"/>
    <property type="molecule type" value="Genomic_DNA"/>
</dbReference>
<dbReference type="RefSeq" id="WP_161815108.1">
    <property type="nucleotide sequence ID" value="NZ_BLJN01000006.1"/>
</dbReference>
<feature type="domain" description="GST C-terminal" evidence="5">
    <location>
        <begin position="85"/>
        <end position="212"/>
    </location>
</feature>
<evidence type="ECO:0000256" key="1">
    <source>
        <dbReference type="ARBA" id="ARBA00012452"/>
    </source>
</evidence>
<dbReference type="PROSITE" id="PS50404">
    <property type="entry name" value="GST_NTER"/>
    <property type="match status" value="1"/>
</dbReference>
<protein>
    <recommendedName>
        <fullName evidence="1">glutathione transferase</fullName>
        <ecNumber evidence="1">2.5.1.18</ecNumber>
    </recommendedName>
</protein>
<reference evidence="7" key="1">
    <citation type="submission" date="2020-01" db="EMBL/GenBank/DDBJ databases">
        <title>'Steroidobacter agaridevorans' sp. nov., agar-degrading bacteria isolated from rhizosphere soils.</title>
        <authorList>
            <person name="Ikenaga M."/>
            <person name="Kataoka M."/>
            <person name="Murouchi A."/>
            <person name="Katsuragi S."/>
            <person name="Sakai M."/>
        </authorList>
    </citation>
    <scope>NUCLEOTIDE SEQUENCE [LARGE SCALE GENOMIC DNA]</scope>
    <source>
        <strain evidence="7">YU21-B</strain>
    </source>
</reference>
<dbReference type="EC" id="2.5.1.18" evidence="1"/>
<dbReference type="SUPFAM" id="SSF52833">
    <property type="entry name" value="Thioredoxin-like"/>
    <property type="match status" value="1"/>
</dbReference>
<dbReference type="PANTHER" id="PTHR43900">
    <property type="entry name" value="GLUTATHIONE S-TRANSFERASE RHO"/>
    <property type="match status" value="1"/>
</dbReference>
<dbReference type="Gene3D" id="1.20.1050.10">
    <property type="match status" value="1"/>
</dbReference>
<dbReference type="InterPro" id="IPR040079">
    <property type="entry name" value="Glutathione_S-Trfase"/>
</dbReference>
<dbReference type="InterPro" id="IPR004045">
    <property type="entry name" value="Glutathione_S-Trfase_N"/>
</dbReference>
<dbReference type="Gene3D" id="3.40.30.10">
    <property type="entry name" value="Glutaredoxin"/>
    <property type="match status" value="1"/>
</dbReference>
<name>A0A829YKW1_9GAMM</name>
<evidence type="ECO:0000259" key="4">
    <source>
        <dbReference type="PROSITE" id="PS50404"/>
    </source>
</evidence>
<organism evidence="6 7">
    <name type="scientific">Steroidobacter agaridevorans</name>
    <dbReference type="NCBI Taxonomy" id="2695856"/>
    <lineage>
        <taxon>Bacteria</taxon>
        <taxon>Pseudomonadati</taxon>
        <taxon>Pseudomonadota</taxon>
        <taxon>Gammaproteobacteria</taxon>
        <taxon>Steroidobacterales</taxon>
        <taxon>Steroidobacteraceae</taxon>
        <taxon>Steroidobacter</taxon>
    </lineage>
</organism>
<dbReference type="Pfam" id="PF02798">
    <property type="entry name" value="GST_N"/>
    <property type="match status" value="1"/>
</dbReference>
<dbReference type="PROSITE" id="PS50405">
    <property type="entry name" value="GST_CTER"/>
    <property type="match status" value="1"/>
</dbReference>
<dbReference type="PANTHER" id="PTHR43900:SF3">
    <property type="entry name" value="GLUTATHIONE S-TRANSFERASE RHO"/>
    <property type="match status" value="1"/>
</dbReference>
<evidence type="ECO:0000256" key="3">
    <source>
        <dbReference type="RuleBase" id="RU003494"/>
    </source>
</evidence>
<comment type="similarity">
    <text evidence="3">Belongs to the GST superfamily.</text>
</comment>
<gene>
    <name evidence="6" type="primary">gst5</name>
    <name evidence="6" type="ORF">GCM10011487_54930</name>
</gene>
<evidence type="ECO:0000256" key="2">
    <source>
        <dbReference type="ARBA" id="ARBA00022679"/>
    </source>
</evidence>
<dbReference type="GO" id="GO:0004364">
    <property type="term" value="F:glutathione transferase activity"/>
    <property type="evidence" value="ECO:0007669"/>
    <property type="project" value="UniProtKB-EC"/>
</dbReference>
<comment type="caution">
    <text evidence="6">The sequence shown here is derived from an EMBL/GenBank/DDBJ whole genome shotgun (WGS) entry which is preliminary data.</text>
</comment>
<dbReference type="InterPro" id="IPR010987">
    <property type="entry name" value="Glutathione-S-Trfase_C-like"/>
</dbReference>
<dbReference type="GO" id="GO:0005737">
    <property type="term" value="C:cytoplasm"/>
    <property type="evidence" value="ECO:0007669"/>
    <property type="project" value="TreeGrafter"/>
</dbReference>
<dbReference type="InterPro" id="IPR004046">
    <property type="entry name" value="GST_C"/>
</dbReference>
<dbReference type="SFLD" id="SFLDS00019">
    <property type="entry name" value="Glutathione_Transferase_(cytos"/>
    <property type="match status" value="1"/>
</dbReference>
<dbReference type="SUPFAM" id="SSF47616">
    <property type="entry name" value="GST C-terminal domain-like"/>
    <property type="match status" value="1"/>
</dbReference>
<keyword evidence="7" id="KW-1185">Reference proteome</keyword>
<dbReference type="AlphaFoldDB" id="A0A829YKW1"/>
<dbReference type="InterPro" id="IPR036282">
    <property type="entry name" value="Glutathione-S-Trfase_C_sf"/>
</dbReference>
<dbReference type="Pfam" id="PF00043">
    <property type="entry name" value="GST_C"/>
    <property type="match status" value="1"/>
</dbReference>
<evidence type="ECO:0000259" key="5">
    <source>
        <dbReference type="PROSITE" id="PS50405"/>
    </source>
</evidence>
<accession>A0A829YKW1</accession>
<feature type="domain" description="GST N-terminal" evidence="4">
    <location>
        <begin position="1"/>
        <end position="80"/>
    </location>
</feature>
<evidence type="ECO:0000313" key="6">
    <source>
        <dbReference type="EMBL" id="GFE83493.1"/>
    </source>
</evidence>
<dbReference type="InterPro" id="IPR036249">
    <property type="entry name" value="Thioredoxin-like_sf"/>
</dbReference>
<keyword evidence="2 6" id="KW-0808">Transferase</keyword>
<proteinExistence type="inferred from homology"/>
<evidence type="ECO:0000313" key="7">
    <source>
        <dbReference type="Proteomes" id="UP000445000"/>
    </source>
</evidence>
<dbReference type="GO" id="GO:0043295">
    <property type="term" value="F:glutathione binding"/>
    <property type="evidence" value="ECO:0007669"/>
    <property type="project" value="TreeGrafter"/>
</dbReference>
<dbReference type="SFLD" id="SFLDG00358">
    <property type="entry name" value="Main_(cytGST)"/>
    <property type="match status" value="1"/>
</dbReference>
<dbReference type="Proteomes" id="UP000445000">
    <property type="component" value="Unassembled WGS sequence"/>
</dbReference>